<dbReference type="AlphaFoldDB" id="A0A2S7A5G8"/>
<reference evidence="2 3" key="1">
    <citation type="submission" date="2016-08" db="EMBL/GenBank/DDBJ databases">
        <title>Evolution of the type three secretion system and type three effector repertoires in Xanthomonas.</title>
        <authorList>
            <person name="Merda D."/>
            <person name="Briand M."/>
            <person name="Bosis E."/>
            <person name="Rousseau C."/>
            <person name="Portier P."/>
            <person name="Jacques M.-A."/>
            <person name="Fischer-Le Saux M."/>
        </authorList>
    </citation>
    <scope>NUCLEOTIDE SEQUENCE [LARGE SCALE GENOMIC DNA]</scope>
    <source>
        <strain evidence="2 3">CFBP 7409</strain>
    </source>
</reference>
<organism evidence="2 3">
    <name type="scientific">Xanthomonas arboricola pv. guizotiae</name>
    <dbReference type="NCBI Taxonomy" id="487867"/>
    <lineage>
        <taxon>Bacteria</taxon>
        <taxon>Pseudomonadati</taxon>
        <taxon>Pseudomonadota</taxon>
        <taxon>Gammaproteobacteria</taxon>
        <taxon>Lysobacterales</taxon>
        <taxon>Lysobacteraceae</taxon>
        <taxon>Xanthomonas</taxon>
    </lineage>
</organism>
<evidence type="ECO:0000256" key="1">
    <source>
        <dbReference type="SAM" id="MobiDB-lite"/>
    </source>
</evidence>
<evidence type="ECO:0000313" key="3">
    <source>
        <dbReference type="Proteomes" id="UP000238049"/>
    </source>
</evidence>
<sequence>MSRESGIGNRESGIGNWELGIGNWELGIGNRWSVRDSLRIDVSQERTRARRGVPGNAPSRPGALLPVAGGPVLPRPAA</sequence>
<evidence type="ECO:0000313" key="2">
    <source>
        <dbReference type="EMBL" id="PPU02515.1"/>
    </source>
</evidence>
<name>A0A2S7A5G8_9XANT</name>
<accession>A0A2S7A5G8</accession>
<feature type="region of interest" description="Disordered" evidence="1">
    <location>
        <begin position="46"/>
        <end position="78"/>
    </location>
</feature>
<comment type="caution">
    <text evidence="2">The sequence shown here is derived from an EMBL/GenBank/DDBJ whole genome shotgun (WGS) entry which is preliminary data.</text>
</comment>
<protein>
    <submittedName>
        <fullName evidence="2">Uncharacterized protein</fullName>
    </submittedName>
</protein>
<proteinExistence type="predicted"/>
<dbReference type="EMBL" id="MDSL01000007">
    <property type="protein sequence ID" value="PPU02515.1"/>
    <property type="molecule type" value="Genomic_DNA"/>
</dbReference>
<gene>
    <name evidence="2" type="ORF">XarbCFBP7409_05040</name>
</gene>
<dbReference type="Proteomes" id="UP000238049">
    <property type="component" value="Unassembled WGS sequence"/>
</dbReference>